<keyword evidence="6" id="KW-0732">Signal</keyword>
<evidence type="ECO:0000256" key="1">
    <source>
        <dbReference type="ARBA" id="ARBA00004571"/>
    </source>
</evidence>
<evidence type="ECO:0000256" key="12">
    <source>
        <dbReference type="PROSITE-ProRule" id="PRU01360"/>
    </source>
</evidence>
<dbReference type="InterPro" id="IPR023996">
    <property type="entry name" value="TonB-dep_OMP_SusC/RagA"/>
</dbReference>
<evidence type="ECO:0000256" key="10">
    <source>
        <dbReference type="ARBA" id="ARBA00023136"/>
    </source>
</evidence>
<dbReference type="PROSITE" id="PS52016">
    <property type="entry name" value="TONB_DEPENDENT_REC_3"/>
    <property type="match status" value="1"/>
</dbReference>
<keyword evidence="16" id="KW-1185">Reference proteome</keyword>
<dbReference type="InterPro" id="IPR000531">
    <property type="entry name" value="Beta-barrel_TonB"/>
</dbReference>
<keyword evidence="10 12" id="KW-0472">Membrane</keyword>
<dbReference type="Pfam" id="PF00593">
    <property type="entry name" value="TonB_dep_Rec_b-barrel"/>
    <property type="match status" value="1"/>
</dbReference>
<evidence type="ECO:0000256" key="2">
    <source>
        <dbReference type="ARBA" id="ARBA00022448"/>
    </source>
</evidence>
<keyword evidence="5 12" id="KW-0812">Transmembrane</keyword>
<comment type="caution">
    <text evidence="15">The sequence shown here is derived from an EMBL/GenBank/DDBJ whole genome shotgun (WGS) entry which is preliminary data.</text>
</comment>
<keyword evidence="4" id="KW-0410">Iron transport</keyword>
<reference evidence="16" key="1">
    <citation type="journal article" date="2019" name="Int. J. Syst. Evol. Microbiol.">
        <title>The Global Catalogue of Microorganisms (GCM) 10K type strain sequencing project: providing services to taxonomists for standard genome sequencing and annotation.</title>
        <authorList>
            <consortium name="The Broad Institute Genomics Platform"/>
            <consortium name="The Broad Institute Genome Sequencing Center for Infectious Disease"/>
            <person name="Wu L."/>
            <person name="Ma J."/>
        </authorList>
    </citation>
    <scope>NUCLEOTIDE SEQUENCE [LARGE SCALE GENOMIC DNA]</scope>
    <source>
        <strain evidence="16">CCUG 66188</strain>
    </source>
</reference>
<dbReference type="InterPro" id="IPR023997">
    <property type="entry name" value="TonB-dep_OMP_SusC/RagA_CS"/>
</dbReference>
<dbReference type="InterPro" id="IPR008969">
    <property type="entry name" value="CarboxyPept-like_regulatory"/>
</dbReference>
<keyword evidence="8" id="KW-0406">Ion transport</keyword>
<dbReference type="Gene3D" id="2.170.130.10">
    <property type="entry name" value="TonB-dependent receptor, plug domain"/>
    <property type="match status" value="1"/>
</dbReference>
<evidence type="ECO:0000313" key="16">
    <source>
        <dbReference type="Proteomes" id="UP001596023"/>
    </source>
</evidence>
<dbReference type="InterPro" id="IPR012910">
    <property type="entry name" value="Plug_dom"/>
</dbReference>
<evidence type="ECO:0000256" key="9">
    <source>
        <dbReference type="ARBA" id="ARBA00023077"/>
    </source>
</evidence>
<evidence type="ECO:0000259" key="14">
    <source>
        <dbReference type="SMART" id="SM00965"/>
    </source>
</evidence>
<dbReference type="InterPro" id="IPR011662">
    <property type="entry name" value="Secretin/TonB_short_N"/>
</dbReference>
<accession>A0ABV9KZD4</accession>
<dbReference type="NCBIfam" id="TIGR04056">
    <property type="entry name" value="OMP_RagA_SusC"/>
    <property type="match status" value="1"/>
</dbReference>
<evidence type="ECO:0000256" key="4">
    <source>
        <dbReference type="ARBA" id="ARBA00022496"/>
    </source>
</evidence>
<evidence type="ECO:0000256" key="8">
    <source>
        <dbReference type="ARBA" id="ARBA00023065"/>
    </source>
</evidence>
<evidence type="ECO:0000256" key="3">
    <source>
        <dbReference type="ARBA" id="ARBA00022452"/>
    </source>
</evidence>
<evidence type="ECO:0000256" key="7">
    <source>
        <dbReference type="ARBA" id="ARBA00023004"/>
    </source>
</evidence>
<keyword evidence="11 12" id="KW-0998">Cell outer membrane</keyword>
<dbReference type="SUPFAM" id="SSF49464">
    <property type="entry name" value="Carboxypeptidase regulatory domain-like"/>
    <property type="match status" value="1"/>
</dbReference>
<name>A0ABV9KZD4_9BACT</name>
<evidence type="ECO:0000313" key="15">
    <source>
        <dbReference type="EMBL" id="MFC4675525.1"/>
    </source>
</evidence>
<dbReference type="Pfam" id="PF07715">
    <property type="entry name" value="Plug"/>
    <property type="match status" value="1"/>
</dbReference>
<dbReference type="NCBIfam" id="TIGR04057">
    <property type="entry name" value="SusC_RagA_signa"/>
    <property type="match status" value="1"/>
</dbReference>
<comment type="similarity">
    <text evidence="12 13">Belongs to the TonB-dependent receptor family.</text>
</comment>
<dbReference type="Pfam" id="PF13715">
    <property type="entry name" value="CarbopepD_reg_2"/>
    <property type="match status" value="1"/>
</dbReference>
<keyword evidence="3 12" id="KW-1134">Transmembrane beta strand</keyword>
<keyword evidence="9 13" id="KW-0798">TonB box</keyword>
<comment type="subcellular location">
    <subcellularLocation>
        <location evidence="1 12">Cell outer membrane</location>
        <topology evidence="1 12">Multi-pass membrane protein</topology>
    </subcellularLocation>
</comment>
<keyword evidence="2 12" id="KW-0813">Transport</keyword>
<evidence type="ECO:0000256" key="6">
    <source>
        <dbReference type="ARBA" id="ARBA00022729"/>
    </source>
</evidence>
<dbReference type="InterPro" id="IPR036942">
    <property type="entry name" value="Beta-barrel_TonB_sf"/>
</dbReference>
<dbReference type="RefSeq" id="WP_379998837.1">
    <property type="nucleotide sequence ID" value="NZ_JBHSGN010000103.1"/>
</dbReference>
<dbReference type="InterPro" id="IPR039426">
    <property type="entry name" value="TonB-dep_rcpt-like"/>
</dbReference>
<dbReference type="PANTHER" id="PTHR32552:SF68">
    <property type="entry name" value="FERRICHROME OUTER MEMBRANE TRANSPORTER_PHAGE RECEPTOR"/>
    <property type="match status" value="1"/>
</dbReference>
<dbReference type="Pfam" id="PF07660">
    <property type="entry name" value="STN"/>
    <property type="match status" value="1"/>
</dbReference>
<dbReference type="SMART" id="SM00965">
    <property type="entry name" value="STN"/>
    <property type="match status" value="1"/>
</dbReference>
<proteinExistence type="inferred from homology"/>
<evidence type="ECO:0000256" key="13">
    <source>
        <dbReference type="RuleBase" id="RU003357"/>
    </source>
</evidence>
<dbReference type="EMBL" id="JBHSGN010000103">
    <property type="protein sequence ID" value="MFC4675525.1"/>
    <property type="molecule type" value="Genomic_DNA"/>
</dbReference>
<feature type="domain" description="Secretin/TonB short N-terminal" evidence="14">
    <location>
        <begin position="49"/>
        <end position="99"/>
    </location>
</feature>
<organism evidence="15 16">
    <name type="scientific">Dysgonomonas termitidis</name>
    <dbReference type="NCBI Taxonomy" id="1516126"/>
    <lineage>
        <taxon>Bacteria</taxon>
        <taxon>Pseudomonadati</taxon>
        <taxon>Bacteroidota</taxon>
        <taxon>Bacteroidia</taxon>
        <taxon>Bacteroidales</taxon>
        <taxon>Dysgonomonadaceae</taxon>
        <taxon>Dysgonomonas</taxon>
    </lineage>
</organism>
<evidence type="ECO:0000256" key="11">
    <source>
        <dbReference type="ARBA" id="ARBA00023237"/>
    </source>
</evidence>
<evidence type="ECO:0000256" key="5">
    <source>
        <dbReference type="ARBA" id="ARBA00022692"/>
    </source>
</evidence>
<dbReference type="PANTHER" id="PTHR32552">
    <property type="entry name" value="FERRICHROME IRON RECEPTOR-RELATED"/>
    <property type="match status" value="1"/>
</dbReference>
<sequence length="1133" mass="124354">MKITTLLLFVGMLSIYAEDSYSQKARVTINEKNIRLDKVLTEIEKQTDYLFIYNDKVETDQNVSVKANTKPVYQVLNDLFKETNVSYSMEGSHIILSNKNGQGALAVNTPLQEGKTITGKVQDEQGEPLVGVSVAVKGTTTGTVTDMDGAYTLKVANPNAALVFSFIGFVTQEVELKGQSLVNITLTEDVKMLDDIVVTALGIKRQQRSLGYSTTSVGGDDFTQSRDINIGNALSGKVAGVSVAGNATGAGGSSRVIIRGNASLTGNNQPLYVIDGVPFNNSNLGSAGTWGGMDMGDGLSNISPDDIASIQVLKGAAASALYGYRGGNGAILVTTKSGKKGQPTSIEFNNSLTFNNIYDYRDFQKTFGQGENGIRPMTQESAVKTETSSWGERLDGGKAINFLGNEYKYSYVDNWDSFYRTGVNDAASLSVSGASDKIIYRFGLSNMYDKSILPNSYISQQGINMNSTYNVTSKIQLMVNANYVFEKFKGRSNLSDGNGNTNASLLYRANSFDVRWLERGTPGSDWGTTADGKELIGGDNVYFNNPYWLQYRKTNETNKNRLTGGLTLKYDIFDWLYIQGAVTRDGYSLDFKQVQPMGAAADPAGWLTEYSKTFSEINLNYLIGFNKTFGDWSTAATFGGNRQRNITKQWMADGVRPFLVPGFTSVNNVGNRPMSKSHIEYRVNSIYATADFGYKNQIFLNLTGRNDWFSTLNPDNNSYFYPSAGVSWVFTDTFDVPAAFEFGKVRVAYASASNGTDPYQNILTYKLNNYIFNGQNNATVNNETYPNPNLKPVRISEWEAGLNLAFFKNRLSFDMAYYIKNTKDDIARITTSSASGFSSTIMNVGEIKNNGLEFMVDAVPVQTQNLMWNTTFNIAYNNSEVKYLGENGGIPVTNLSIDGASARSGNVTVQNIVGKPYGELVGYKYKRVDGQIVYKDGIAQSSDELENLGSGVYKLTGGWRNQLTFKDWTLSFLIDFKLGAKLFSGTNYSLYSNGLHKNTLEGRGEDGKGTIIGNGVMLDASGNYVANNVAVSAQEYWKGIVSNNIAEEFIYNASFIKFRELSLGYNFPKSILGQNSAVKGLSVSLVARNLWTILKHTDNIDPESAYNNTNGQGLELNGYPAVRSLGFNVNIKF</sequence>
<dbReference type="SUPFAM" id="SSF56935">
    <property type="entry name" value="Porins"/>
    <property type="match status" value="1"/>
</dbReference>
<dbReference type="Proteomes" id="UP001596023">
    <property type="component" value="Unassembled WGS sequence"/>
</dbReference>
<gene>
    <name evidence="15" type="ORF">ACFO6W_17670</name>
</gene>
<keyword evidence="7" id="KW-0408">Iron</keyword>
<dbReference type="Gene3D" id="2.40.170.20">
    <property type="entry name" value="TonB-dependent receptor, beta-barrel domain"/>
    <property type="match status" value="1"/>
</dbReference>
<dbReference type="Gene3D" id="2.60.40.1120">
    <property type="entry name" value="Carboxypeptidase-like, regulatory domain"/>
    <property type="match status" value="1"/>
</dbReference>
<dbReference type="InterPro" id="IPR037066">
    <property type="entry name" value="Plug_dom_sf"/>
</dbReference>
<protein>
    <submittedName>
        <fullName evidence="15">SusC/RagA family TonB-linked outer membrane protein</fullName>
    </submittedName>
</protein>